<dbReference type="Gene3D" id="3.40.50.2300">
    <property type="match status" value="1"/>
</dbReference>
<dbReference type="PANTHER" id="PTHR43428">
    <property type="entry name" value="ARSENATE REDUCTASE"/>
    <property type="match status" value="1"/>
</dbReference>
<gene>
    <name evidence="3" type="ORF">D9R08_13880</name>
</gene>
<dbReference type="SMART" id="SM00226">
    <property type="entry name" value="LMWPc"/>
    <property type="match status" value="1"/>
</dbReference>
<dbReference type="EMBL" id="RCNT01000007">
    <property type="protein sequence ID" value="RMA41408.1"/>
    <property type="molecule type" value="Genomic_DNA"/>
</dbReference>
<dbReference type="RefSeq" id="WP_121898667.1">
    <property type="nucleotide sequence ID" value="NZ_RCNT01000007.1"/>
</dbReference>
<dbReference type="AlphaFoldDB" id="A0A3L9Y2C9"/>
<dbReference type="Pfam" id="PF01451">
    <property type="entry name" value="LMWPc"/>
    <property type="match status" value="1"/>
</dbReference>
<organism evidence="3 4">
    <name type="scientific">Rhodophyticola porphyridii</name>
    <dbReference type="NCBI Taxonomy" id="1852017"/>
    <lineage>
        <taxon>Bacteria</taxon>
        <taxon>Pseudomonadati</taxon>
        <taxon>Pseudomonadota</taxon>
        <taxon>Alphaproteobacteria</taxon>
        <taxon>Rhodobacterales</taxon>
        <taxon>Roseobacteraceae</taxon>
        <taxon>Rhodophyticola</taxon>
    </lineage>
</organism>
<dbReference type="Proteomes" id="UP000281343">
    <property type="component" value="Unassembled WGS sequence"/>
</dbReference>
<dbReference type="CDD" id="cd16345">
    <property type="entry name" value="LMWP_ArsC"/>
    <property type="match status" value="1"/>
</dbReference>
<evidence type="ECO:0000313" key="4">
    <source>
        <dbReference type="Proteomes" id="UP000281343"/>
    </source>
</evidence>
<sequence>MLNFLVLCTGNSARSILLEHILTHRSARRIRAYSAGSHPTGRVHPQSIVLLQKLGYDTSTARSKSWDEFAAPDAPKMDAVITVCGSAAGEICPVWPGAPVRAHWGVDDPAQAPERDVSEAFQTAYISLTTHANALFRFPFETYDRDTLQMTLSRIGTEYNAE</sequence>
<protein>
    <submittedName>
        <fullName evidence="3">Arsenate reductase ArsC</fullName>
    </submittedName>
</protein>
<dbReference type="OrthoDB" id="9793058at2"/>
<dbReference type="GO" id="GO:0046685">
    <property type="term" value="P:response to arsenic-containing substance"/>
    <property type="evidence" value="ECO:0007669"/>
    <property type="project" value="UniProtKB-KW"/>
</dbReference>
<evidence type="ECO:0000259" key="2">
    <source>
        <dbReference type="SMART" id="SM00226"/>
    </source>
</evidence>
<evidence type="ECO:0000313" key="3">
    <source>
        <dbReference type="EMBL" id="RMA41408.1"/>
    </source>
</evidence>
<evidence type="ECO:0000256" key="1">
    <source>
        <dbReference type="ARBA" id="ARBA00022849"/>
    </source>
</evidence>
<proteinExistence type="predicted"/>
<comment type="caution">
    <text evidence="3">The sequence shown here is derived from an EMBL/GenBank/DDBJ whole genome shotgun (WGS) entry which is preliminary data.</text>
</comment>
<name>A0A3L9Y2C9_9RHOB</name>
<dbReference type="SUPFAM" id="SSF52788">
    <property type="entry name" value="Phosphotyrosine protein phosphatases I"/>
    <property type="match status" value="1"/>
</dbReference>
<accession>A0A3L9Y2C9</accession>
<keyword evidence="1" id="KW-0059">Arsenical resistance</keyword>
<reference evidence="3 4" key="1">
    <citation type="submission" date="2018-10" db="EMBL/GenBank/DDBJ databases">
        <authorList>
            <person name="Jung H.S."/>
            <person name="Jeon C.O."/>
        </authorList>
    </citation>
    <scope>NUCLEOTIDE SEQUENCE [LARGE SCALE GENOMIC DNA]</scope>
    <source>
        <strain evidence="3 4">MA-7-27</strain>
    </source>
</reference>
<keyword evidence="4" id="KW-1185">Reference proteome</keyword>
<feature type="domain" description="Phosphotyrosine protein phosphatase I" evidence="2">
    <location>
        <begin position="2"/>
        <end position="138"/>
    </location>
</feature>
<dbReference type="InterPro" id="IPR023485">
    <property type="entry name" value="Ptyr_pPase"/>
</dbReference>
<dbReference type="InterPro" id="IPR036196">
    <property type="entry name" value="Ptyr_pPase_sf"/>
</dbReference>
<dbReference type="PANTHER" id="PTHR43428:SF1">
    <property type="entry name" value="ARSENATE REDUCTASE"/>
    <property type="match status" value="1"/>
</dbReference>